<evidence type="ECO:0000313" key="2">
    <source>
        <dbReference type="EMBL" id="RGE72623.1"/>
    </source>
</evidence>
<dbReference type="InterPro" id="IPR006944">
    <property type="entry name" value="Phage/GTA_portal"/>
</dbReference>
<feature type="domain" description="Phage head morphogenesis" evidence="1">
    <location>
        <begin position="609"/>
        <end position="727"/>
    </location>
</feature>
<dbReference type="Proteomes" id="UP000261166">
    <property type="component" value="Unassembled WGS sequence"/>
</dbReference>
<dbReference type="InterPro" id="IPR006528">
    <property type="entry name" value="Phage_head_morphogenesis_dom"/>
</dbReference>
<dbReference type="AlphaFoldDB" id="A0A3E3J020"/>
<dbReference type="NCBIfam" id="TIGR01537">
    <property type="entry name" value="portal_HK97"/>
    <property type="match status" value="1"/>
</dbReference>
<name>A0A3E3J020_9FIRM</name>
<gene>
    <name evidence="2" type="ORF">DWY69_06990</name>
</gene>
<reference evidence="2 3" key="1">
    <citation type="submission" date="2018-08" db="EMBL/GenBank/DDBJ databases">
        <title>A genome reference for cultivated species of the human gut microbiota.</title>
        <authorList>
            <person name="Zou Y."/>
            <person name="Xue W."/>
            <person name="Luo G."/>
        </authorList>
    </citation>
    <scope>NUCLEOTIDE SEQUENCE [LARGE SCALE GENOMIC DNA]</scope>
    <source>
        <strain evidence="2 3">AF26-4BH</strain>
    </source>
</reference>
<dbReference type="Pfam" id="PF04860">
    <property type="entry name" value="Phage_portal"/>
    <property type="match status" value="1"/>
</dbReference>
<organism evidence="2 3">
    <name type="scientific">Eisenbergiella massiliensis</name>
    <dbReference type="NCBI Taxonomy" id="1720294"/>
    <lineage>
        <taxon>Bacteria</taxon>
        <taxon>Bacillati</taxon>
        <taxon>Bacillota</taxon>
        <taxon>Clostridia</taxon>
        <taxon>Lachnospirales</taxon>
        <taxon>Lachnospiraceae</taxon>
        <taxon>Eisenbergiella</taxon>
    </lineage>
</organism>
<accession>A0A3E3J020</accession>
<sequence>MNLRDGIYIFKGGEKVGLFNRRRTSRADSFTNNNSAMIPRFTSPPARNTSEWMEAFGKNPRLAPVEKIAGDLSYVTGKLYRTDNDGNRTEITKHPFLSFMERPNPLVEFTASAIWKLFQEYLLLKGEGYLLIERYPDGMPAELWPVPVQWVQQTPYLGAPYYVIRTTGGMIVNVSMEDMFTMKDLNPVDPYRRGLGQAEAVADEAELDEYAAKFQKNFFWNGATPDTAIVIPGGNEDQVKRFRSEWNEKFRGFMKSHGVAVLTGPKESTPIITKLADNMKDMDMINGRTFTRDAIMEHFGMPREIMGITQNSNRATADAAQYIYARNVLWPRLMQRQDAINLQLLPYYGEDLIWEYDDIIPRNEEKDKAVALEGWNNGLATRNEARELLDLETDPQGNIYKTNFADMFVDANENLVEISSHVANMQYTEGTPPLEEDRDSIELVPDEGMDDEEIILHKAMEIKARRVQTAARSLEAVKREQSRKFELAMFKYLRNQSSQIRSSLLETRKAAGDIWEMLHMTQEEFEALAPVQQEQLAAQFADQLLDWGKEEELLEKILAPLWSETYSKGAEQAQTLYRLNGIQQPALVSTARLKGGQRITRVTQTTKDTVKDIITKGLQEGKNKQTLTDEIVLAMNTSDERARLIAAQECNTSLLAGNFDMAKTGGFQYKTWHITDPAKARDTHRDLNGKTVRIDEPFITFAGNKLMMPCDPECGKAEETVNCHCFLTYS</sequence>
<proteinExistence type="predicted"/>
<dbReference type="EMBL" id="QVLU01000005">
    <property type="protein sequence ID" value="RGE72623.1"/>
    <property type="molecule type" value="Genomic_DNA"/>
</dbReference>
<dbReference type="InterPro" id="IPR006427">
    <property type="entry name" value="Portal_HK97"/>
</dbReference>
<evidence type="ECO:0000313" key="3">
    <source>
        <dbReference type="Proteomes" id="UP000261166"/>
    </source>
</evidence>
<dbReference type="Pfam" id="PF04233">
    <property type="entry name" value="Phage_Mu_F"/>
    <property type="match status" value="1"/>
</dbReference>
<protein>
    <submittedName>
        <fullName evidence="2">Phage portal protein</fullName>
    </submittedName>
</protein>
<comment type="caution">
    <text evidence="2">The sequence shown here is derived from an EMBL/GenBank/DDBJ whole genome shotgun (WGS) entry which is preliminary data.</text>
</comment>
<dbReference type="OrthoDB" id="9765386at2"/>
<evidence type="ECO:0000259" key="1">
    <source>
        <dbReference type="Pfam" id="PF04233"/>
    </source>
</evidence>